<dbReference type="GO" id="GO:0006612">
    <property type="term" value="P:protein targeting to membrane"/>
    <property type="evidence" value="ECO:0007669"/>
    <property type="project" value="TreeGrafter"/>
</dbReference>
<dbReference type="EMBL" id="CATQJA010002596">
    <property type="protein sequence ID" value="CAJ0572332.1"/>
    <property type="molecule type" value="Genomic_DNA"/>
</dbReference>
<evidence type="ECO:0000313" key="9">
    <source>
        <dbReference type="EMBL" id="CAJ0572332.1"/>
    </source>
</evidence>
<feature type="transmembrane region" description="Helical" evidence="7">
    <location>
        <begin position="56"/>
        <end position="82"/>
    </location>
</feature>
<dbReference type="InterPro" id="IPR039859">
    <property type="entry name" value="PFA4/ZDH16/20/ERF2-like"/>
</dbReference>
<keyword evidence="6 7" id="KW-0012">Acyltransferase</keyword>
<keyword evidence="4 7" id="KW-1133">Transmembrane helix</keyword>
<sequence length="357" mass="40754">MRFRLGTVGHGDELLPTHRMGTYGVATLLDFLPCSFMALITIFGSQLGVFMFWGPIYHYSIASLFFANYIMCQMLGNIWGVVKYRNRNCAQYQLCRLGISSAVESAHSNPSVNCSGVKIEKWKWCEKCSLNMPVRANHCRYCKKCVLRQENHFFAFGCCIAVGNTRFFFLYFLWALTYGAWGVATCALFVVRVVDSEDPLYGQYIAPMLELMRMRLESGEADVKSWVGWVMTFYFSTAVVRILALISLIFFIIAALSVGAAYTTEILWQAWIGMGYDEERDDKAAGIRGDAQDTSFMQRLNFLLGPHVLMWILIPPPLLIRFGLVKAEITWDQAHRESLIDRPLKDVASRDQHFSYN</sequence>
<evidence type="ECO:0000256" key="2">
    <source>
        <dbReference type="ARBA" id="ARBA00022679"/>
    </source>
</evidence>
<proteinExistence type="inferred from homology"/>
<evidence type="ECO:0000256" key="6">
    <source>
        <dbReference type="ARBA" id="ARBA00023315"/>
    </source>
</evidence>
<evidence type="ECO:0000256" key="1">
    <source>
        <dbReference type="ARBA" id="ARBA00004141"/>
    </source>
</evidence>
<keyword evidence="5 7" id="KW-0472">Membrane</keyword>
<dbReference type="GO" id="GO:0016020">
    <property type="term" value="C:membrane"/>
    <property type="evidence" value="ECO:0007669"/>
    <property type="project" value="UniProtKB-SubCell"/>
</dbReference>
<comment type="subcellular location">
    <subcellularLocation>
        <location evidence="1">Membrane</location>
        <topology evidence="1">Multi-pass membrane protein</topology>
    </subcellularLocation>
</comment>
<evidence type="ECO:0000256" key="5">
    <source>
        <dbReference type="ARBA" id="ARBA00023136"/>
    </source>
</evidence>
<accession>A0AA36CNG4</accession>
<comment type="caution">
    <text evidence="9">The sequence shown here is derived from an EMBL/GenBank/DDBJ whole genome shotgun (WGS) entry which is preliminary data.</text>
</comment>
<dbReference type="GO" id="GO:0019706">
    <property type="term" value="F:protein-cysteine S-palmitoyltransferase activity"/>
    <property type="evidence" value="ECO:0007669"/>
    <property type="project" value="UniProtKB-EC"/>
</dbReference>
<comment type="domain">
    <text evidence="7">The DHHC domain is required for palmitoyltransferase activity.</text>
</comment>
<dbReference type="Pfam" id="PF01529">
    <property type="entry name" value="DHHC"/>
    <property type="match status" value="1"/>
</dbReference>
<evidence type="ECO:0000313" key="10">
    <source>
        <dbReference type="Proteomes" id="UP001177023"/>
    </source>
</evidence>
<dbReference type="GO" id="GO:0005794">
    <property type="term" value="C:Golgi apparatus"/>
    <property type="evidence" value="ECO:0007669"/>
    <property type="project" value="TreeGrafter"/>
</dbReference>
<feature type="transmembrane region" description="Helical" evidence="7">
    <location>
        <begin position="21"/>
        <end position="44"/>
    </location>
</feature>
<organism evidence="9 10">
    <name type="scientific">Mesorhabditis spiculigera</name>
    <dbReference type="NCBI Taxonomy" id="96644"/>
    <lineage>
        <taxon>Eukaryota</taxon>
        <taxon>Metazoa</taxon>
        <taxon>Ecdysozoa</taxon>
        <taxon>Nematoda</taxon>
        <taxon>Chromadorea</taxon>
        <taxon>Rhabditida</taxon>
        <taxon>Rhabditina</taxon>
        <taxon>Rhabditomorpha</taxon>
        <taxon>Rhabditoidea</taxon>
        <taxon>Rhabditidae</taxon>
        <taxon>Mesorhabditinae</taxon>
        <taxon>Mesorhabditis</taxon>
    </lineage>
</organism>
<evidence type="ECO:0000256" key="4">
    <source>
        <dbReference type="ARBA" id="ARBA00022989"/>
    </source>
</evidence>
<dbReference type="InterPro" id="IPR001594">
    <property type="entry name" value="Palmitoyltrfase_DHHC"/>
</dbReference>
<evidence type="ECO:0000259" key="8">
    <source>
        <dbReference type="Pfam" id="PF01529"/>
    </source>
</evidence>
<keyword evidence="2 7" id="KW-0808">Transferase</keyword>
<dbReference type="PROSITE" id="PS50216">
    <property type="entry name" value="DHHC"/>
    <property type="match status" value="1"/>
</dbReference>
<dbReference type="GO" id="GO:0005783">
    <property type="term" value="C:endoplasmic reticulum"/>
    <property type="evidence" value="ECO:0007669"/>
    <property type="project" value="TreeGrafter"/>
</dbReference>
<name>A0AA36CNG4_9BILA</name>
<gene>
    <name evidence="9" type="ORF">MSPICULIGERA_LOCUS10720</name>
</gene>
<dbReference type="PANTHER" id="PTHR22883">
    <property type="entry name" value="ZINC FINGER DHHC DOMAIN CONTAINING PROTEIN"/>
    <property type="match status" value="1"/>
</dbReference>
<feature type="non-terminal residue" evidence="9">
    <location>
        <position position="357"/>
    </location>
</feature>
<protein>
    <recommendedName>
        <fullName evidence="7">Palmitoyltransferase</fullName>
        <ecNumber evidence="7">2.3.1.225</ecNumber>
    </recommendedName>
</protein>
<reference evidence="9" key="1">
    <citation type="submission" date="2023-06" db="EMBL/GenBank/DDBJ databases">
        <authorList>
            <person name="Delattre M."/>
        </authorList>
    </citation>
    <scope>NUCLEOTIDE SEQUENCE</scope>
    <source>
        <strain evidence="9">AF72</strain>
    </source>
</reference>
<keyword evidence="10" id="KW-1185">Reference proteome</keyword>
<dbReference type="EC" id="2.3.1.225" evidence="7"/>
<evidence type="ECO:0000256" key="3">
    <source>
        <dbReference type="ARBA" id="ARBA00022692"/>
    </source>
</evidence>
<comment type="similarity">
    <text evidence="7">Belongs to the DHHC palmitoyltransferase family.</text>
</comment>
<feature type="transmembrane region" description="Helical" evidence="7">
    <location>
        <begin position="168"/>
        <end position="191"/>
    </location>
</feature>
<feature type="domain" description="Palmitoyltransferase DHHC" evidence="8">
    <location>
        <begin position="120"/>
        <end position="254"/>
    </location>
</feature>
<dbReference type="AlphaFoldDB" id="A0AA36CNG4"/>
<comment type="catalytic activity">
    <reaction evidence="7">
        <text>L-cysteinyl-[protein] + hexadecanoyl-CoA = S-hexadecanoyl-L-cysteinyl-[protein] + CoA</text>
        <dbReference type="Rhea" id="RHEA:36683"/>
        <dbReference type="Rhea" id="RHEA-COMP:10131"/>
        <dbReference type="Rhea" id="RHEA-COMP:11032"/>
        <dbReference type="ChEBI" id="CHEBI:29950"/>
        <dbReference type="ChEBI" id="CHEBI:57287"/>
        <dbReference type="ChEBI" id="CHEBI:57379"/>
        <dbReference type="ChEBI" id="CHEBI:74151"/>
        <dbReference type="EC" id="2.3.1.225"/>
    </reaction>
</comment>
<feature type="transmembrane region" description="Helical" evidence="7">
    <location>
        <begin position="238"/>
        <end position="262"/>
    </location>
</feature>
<keyword evidence="3 7" id="KW-0812">Transmembrane</keyword>
<evidence type="ECO:0000256" key="7">
    <source>
        <dbReference type="RuleBase" id="RU079119"/>
    </source>
</evidence>
<dbReference type="Proteomes" id="UP001177023">
    <property type="component" value="Unassembled WGS sequence"/>
</dbReference>